<evidence type="ECO:0000313" key="1">
    <source>
        <dbReference type="EMBL" id="GAI71837.1"/>
    </source>
</evidence>
<protein>
    <submittedName>
        <fullName evidence="1">Uncharacterized protein</fullName>
    </submittedName>
</protein>
<comment type="caution">
    <text evidence="1">The sequence shown here is derived from an EMBL/GenBank/DDBJ whole genome shotgun (WGS) entry which is preliminary data.</text>
</comment>
<sequence>MSKIAETKTGTWDQLKMHPAHLVKMVVDGKAKIIGKDRFGRYIYEVKYEQSNKG</sequence>
<accession>X1QTB3</accession>
<proteinExistence type="predicted"/>
<dbReference type="EMBL" id="BARW01002526">
    <property type="protein sequence ID" value="GAI71837.1"/>
    <property type="molecule type" value="Genomic_DNA"/>
</dbReference>
<name>X1QTB3_9ZZZZ</name>
<gene>
    <name evidence="1" type="ORF">S12H4_06984</name>
</gene>
<dbReference type="AlphaFoldDB" id="X1QTB3"/>
<organism evidence="1">
    <name type="scientific">marine sediment metagenome</name>
    <dbReference type="NCBI Taxonomy" id="412755"/>
    <lineage>
        <taxon>unclassified sequences</taxon>
        <taxon>metagenomes</taxon>
        <taxon>ecological metagenomes</taxon>
    </lineage>
</organism>
<reference evidence="1" key="1">
    <citation type="journal article" date="2014" name="Front. Microbiol.">
        <title>High frequency of phylogenetically diverse reductive dehalogenase-homologous genes in deep subseafloor sedimentary metagenomes.</title>
        <authorList>
            <person name="Kawai M."/>
            <person name="Futagami T."/>
            <person name="Toyoda A."/>
            <person name="Takaki Y."/>
            <person name="Nishi S."/>
            <person name="Hori S."/>
            <person name="Arai W."/>
            <person name="Tsubouchi T."/>
            <person name="Morono Y."/>
            <person name="Uchiyama I."/>
            <person name="Ito T."/>
            <person name="Fujiyama A."/>
            <person name="Inagaki F."/>
            <person name="Takami H."/>
        </authorList>
    </citation>
    <scope>NUCLEOTIDE SEQUENCE</scope>
    <source>
        <strain evidence="1">Expedition CK06-06</strain>
    </source>
</reference>